<gene>
    <name evidence="3" type="ORF">DERYTH_LOCUS8763</name>
</gene>
<keyword evidence="1" id="KW-0238">DNA-binding</keyword>
<feature type="non-terminal residue" evidence="3">
    <location>
        <position position="262"/>
    </location>
</feature>
<dbReference type="PANTHER" id="PTHR19303">
    <property type="entry name" value="TRANSPOSON"/>
    <property type="match status" value="1"/>
</dbReference>
<evidence type="ECO:0000259" key="2">
    <source>
        <dbReference type="PROSITE" id="PS51253"/>
    </source>
</evidence>
<organism evidence="3 4">
    <name type="scientific">Dentiscutata erythropus</name>
    <dbReference type="NCBI Taxonomy" id="1348616"/>
    <lineage>
        <taxon>Eukaryota</taxon>
        <taxon>Fungi</taxon>
        <taxon>Fungi incertae sedis</taxon>
        <taxon>Mucoromycota</taxon>
        <taxon>Glomeromycotina</taxon>
        <taxon>Glomeromycetes</taxon>
        <taxon>Diversisporales</taxon>
        <taxon>Gigasporaceae</taxon>
        <taxon>Dentiscutata</taxon>
    </lineage>
</organism>
<dbReference type="Pfam" id="PF03221">
    <property type="entry name" value="HTH_Tnp_Tc5"/>
    <property type="match status" value="1"/>
</dbReference>
<dbReference type="Gene3D" id="1.10.10.60">
    <property type="entry name" value="Homeodomain-like"/>
    <property type="match status" value="1"/>
</dbReference>
<comment type="caution">
    <text evidence="3">The sequence shown here is derived from an EMBL/GenBank/DDBJ whole genome shotgun (WGS) entry which is preliminary data.</text>
</comment>
<dbReference type="InterPro" id="IPR050863">
    <property type="entry name" value="CenT-Element_Derived"/>
</dbReference>
<dbReference type="PANTHER" id="PTHR19303:SF73">
    <property type="entry name" value="PROTEIN PDC2"/>
    <property type="match status" value="1"/>
</dbReference>
<dbReference type="SMART" id="SM00674">
    <property type="entry name" value="CENPB"/>
    <property type="match status" value="1"/>
</dbReference>
<evidence type="ECO:0000313" key="4">
    <source>
        <dbReference type="Proteomes" id="UP000789405"/>
    </source>
</evidence>
<dbReference type="PROSITE" id="PS51253">
    <property type="entry name" value="HTH_CENPB"/>
    <property type="match status" value="1"/>
</dbReference>
<evidence type="ECO:0000313" key="3">
    <source>
        <dbReference type="EMBL" id="CAG8623485.1"/>
    </source>
</evidence>
<evidence type="ECO:0000256" key="1">
    <source>
        <dbReference type="ARBA" id="ARBA00023125"/>
    </source>
</evidence>
<dbReference type="Proteomes" id="UP000789405">
    <property type="component" value="Unassembled WGS sequence"/>
</dbReference>
<dbReference type="EMBL" id="CAJVPY010004592">
    <property type="protein sequence ID" value="CAG8623485.1"/>
    <property type="molecule type" value="Genomic_DNA"/>
</dbReference>
<proteinExistence type="predicted"/>
<dbReference type="AlphaFoldDB" id="A0A9N9GQY4"/>
<accession>A0A9N9GQY4</accession>
<dbReference type="InterPro" id="IPR009057">
    <property type="entry name" value="Homeodomain-like_sf"/>
</dbReference>
<dbReference type="InterPro" id="IPR006600">
    <property type="entry name" value="HTH_CenpB_DNA-bd_dom"/>
</dbReference>
<protein>
    <submittedName>
        <fullName evidence="3">22565_t:CDS:1</fullName>
    </submittedName>
</protein>
<feature type="domain" description="HTH CENPB-type" evidence="2">
    <location>
        <begin position="31"/>
        <end position="103"/>
    </location>
</feature>
<dbReference type="GO" id="GO:0005634">
    <property type="term" value="C:nucleus"/>
    <property type="evidence" value="ECO:0007669"/>
    <property type="project" value="TreeGrafter"/>
</dbReference>
<dbReference type="SUPFAM" id="SSF46689">
    <property type="entry name" value="Homeodomain-like"/>
    <property type="match status" value="1"/>
</dbReference>
<reference evidence="3" key="1">
    <citation type="submission" date="2021-06" db="EMBL/GenBank/DDBJ databases">
        <authorList>
            <person name="Kallberg Y."/>
            <person name="Tangrot J."/>
            <person name="Rosling A."/>
        </authorList>
    </citation>
    <scope>NUCLEOTIDE SEQUENCE</scope>
    <source>
        <strain evidence="3">MA453B</strain>
    </source>
</reference>
<name>A0A9N9GQY4_9GLOM</name>
<sequence>EKWGVRIDESTVSRILNSSEKRLNSEASNSNVKRHRSVTAPEVELALKEFVLNYQHKTILSDAVLIKKAKLLAAGLGVPEGTLQFSSGWLQKFKERNGIRQVKPQGEAASADNVAIAGNRAEDLKMNVLQAIRYTIQAWNEVTNDTIRYCWRHTNILSKSFNADLRNLSENIKQNVESEINDLVTMIENLNFSDPMQVEEFLNIPDENFAYEVPDDDRAIAELVEIFKNNDTVEDLDEVDEMDDSLEIPIVSADSALEGLET</sequence>
<dbReference type="GO" id="GO:0003677">
    <property type="term" value="F:DNA binding"/>
    <property type="evidence" value="ECO:0007669"/>
    <property type="project" value="UniProtKB-KW"/>
</dbReference>
<dbReference type="OrthoDB" id="2433378at2759"/>
<keyword evidence="4" id="KW-1185">Reference proteome</keyword>